<evidence type="ECO:0000313" key="1">
    <source>
        <dbReference type="EMBL" id="CAF2095938.1"/>
    </source>
</evidence>
<protein>
    <submittedName>
        <fullName evidence="1">(rape) hypothetical protein</fullName>
    </submittedName>
</protein>
<dbReference type="Proteomes" id="UP001295469">
    <property type="component" value="Chromosome A05"/>
</dbReference>
<proteinExistence type="predicted"/>
<organism evidence="1">
    <name type="scientific">Brassica napus</name>
    <name type="common">Rape</name>
    <dbReference type="NCBI Taxonomy" id="3708"/>
    <lineage>
        <taxon>Eukaryota</taxon>
        <taxon>Viridiplantae</taxon>
        <taxon>Streptophyta</taxon>
        <taxon>Embryophyta</taxon>
        <taxon>Tracheophyta</taxon>
        <taxon>Spermatophyta</taxon>
        <taxon>Magnoliopsida</taxon>
        <taxon>eudicotyledons</taxon>
        <taxon>Gunneridae</taxon>
        <taxon>Pentapetalae</taxon>
        <taxon>rosids</taxon>
        <taxon>malvids</taxon>
        <taxon>Brassicales</taxon>
        <taxon>Brassicaceae</taxon>
        <taxon>Brassiceae</taxon>
        <taxon>Brassica</taxon>
    </lineage>
</organism>
<dbReference type="AlphaFoldDB" id="A0A816TFX0"/>
<gene>
    <name evidence="1" type="ORF">DARMORV10_A05P12340.1</name>
</gene>
<accession>A0A816TFX0</accession>
<dbReference type="EMBL" id="HG994359">
    <property type="protein sequence ID" value="CAF2095938.1"/>
    <property type="molecule type" value="Genomic_DNA"/>
</dbReference>
<sequence length="91" mass="10607">MVPLSLSQHNLWPPESVFTVFRGYATATSKHACDHLRRHLRLGFHIRSSLQILLQVYDAARTEFSRRVVVFNRAKFLHSRDDIRSSLSDRS</sequence>
<name>A0A816TFX0_BRANA</name>
<reference evidence="1" key="1">
    <citation type="submission" date="2021-01" db="EMBL/GenBank/DDBJ databases">
        <authorList>
            <consortium name="Genoscope - CEA"/>
            <person name="William W."/>
        </authorList>
    </citation>
    <scope>NUCLEOTIDE SEQUENCE</scope>
</reference>